<evidence type="ECO:0000313" key="2">
    <source>
        <dbReference type="Proteomes" id="UP001203004"/>
    </source>
</evidence>
<gene>
    <name evidence="1" type="ORF">M3N64_05060</name>
</gene>
<organism evidence="1 2">
    <name type="scientific">Sporolactobacillus mangiferae</name>
    <dbReference type="NCBI Taxonomy" id="2940498"/>
    <lineage>
        <taxon>Bacteria</taxon>
        <taxon>Bacillati</taxon>
        <taxon>Bacillota</taxon>
        <taxon>Bacilli</taxon>
        <taxon>Bacillales</taxon>
        <taxon>Sporolactobacillaceae</taxon>
        <taxon>Sporolactobacillus</taxon>
    </lineage>
</organism>
<reference evidence="1 2" key="1">
    <citation type="submission" date="2022-05" db="EMBL/GenBank/DDBJ databases">
        <title>Sporolactobacillus sp nov CPB3-1, isolated from tree bark (Mangifera indica L.).</title>
        <authorList>
            <person name="Phuengjayaem S."/>
            <person name="Tanasupawat S."/>
        </authorList>
    </citation>
    <scope>NUCLEOTIDE SEQUENCE [LARGE SCALE GENOMIC DNA]</scope>
    <source>
        <strain evidence="1 2">CPB3-1</strain>
    </source>
</reference>
<evidence type="ECO:0000313" key="1">
    <source>
        <dbReference type="EMBL" id="MCL1631319.1"/>
    </source>
</evidence>
<dbReference type="RefSeq" id="WP_249099039.1">
    <property type="nucleotide sequence ID" value="NZ_JAMAST010000003.1"/>
</dbReference>
<comment type="caution">
    <text evidence="1">The sequence shown here is derived from an EMBL/GenBank/DDBJ whole genome shotgun (WGS) entry which is preliminary data.</text>
</comment>
<protein>
    <submittedName>
        <fullName evidence="1">Uncharacterized protein</fullName>
    </submittedName>
</protein>
<proteinExistence type="predicted"/>
<name>A0ABT0M8Y8_9BACL</name>
<accession>A0ABT0M8Y8</accession>
<dbReference type="Proteomes" id="UP001203004">
    <property type="component" value="Unassembled WGS sequence"/>
</dbReference>
<keyword evidence="2" id="KW-1185">Reference proteome</keyword>
<dbReference type="EMBL" id="JAMAST010000003">
    <property type="protein sequence ID" value="MCL1631319.1"/>
    <property type="molecule type" value="Genomic_DNA"/>
</dbReference>
<sequence length="83" mass="9981">MKNIFSFKVYATAFHVKEMIRFYKYCERLGQNVYIYGKNQVKHIKKRSEWLNALIEQLSREKECLVVVEGNHVRQLRKSFVPA</sequence>